<dbReference type="STRING" id="1396821.SAMN05444515_11339"/>
<dbReference type="GO" id="GO:0005829">
    <property type="term" value="C:cytosol"/>
    <property type="evidence" value="ECO:0007669"/>
    <property type="project" value="TreeGrafter"/>
</dbReference>
<dbReference type="GO" id="GO:0006879">
    <property type="term" value="P:intracellular iron ion homeostasis"/>
    <property type="evidence" value="ECO:0007669"/>
    <property type="project" value="UniProtKB-KW"/>
</dbReference>
<comment type="catalytic activity">
    <reaction evidence="8">
        <text>4 Fe(2+) + O2 + 4 H(+) = 4 Fe(3+) + 2 H2O</text>
        <dbReference type="Rhea" id="RHEA:11148"/>
        <dbReference type="ChEBI" id="CHEBI:15377"/>
        <dbReference type="ChEBI" id="CHEBI:15378"/>
        <dbReference type="ChEBI" id="CHEBI:15379"/>
        <dbReference type="ChEBI" id="CHEBI:29033"/>
        <dbReference type="ChEBI" id="CHEBI:29034"/>
        <dbReference type="EC" id="1.16.3.1"/>
    </reaction>
</comment>
<name>A0A1H7P4X4_9GAMM</name>
<evidence type="ECO:0000256" key="1">
    <source>
        <dbReference type="ARBA" id="ARBA00001970"/>
    </source>
</evidence>
<dbReference type="PROSITE" id="PS50905">
    <property type="entry name" value="FERRITIN_LIKE"/>
    <property type="match status" value="1"/>
</dbReference>
<comment type="similarity">
    <text evidence="2 8">Belongs to the bacterioferritin family.</text>
</comment>
<protein>
    <recommendedName>
        <fullName evidence="8">Bacterioferritin</fullName>
        <ecNumber evidence="8">1.16.3.1</ecNumber>
    </recommendedName>
</protein>
<gene>
    <name evidence="11" type="ORF">SAMN05444515_11339</name>
</gene>
<dbReference type="InterPro" id="IPR009040">
    <property type="entry name" value="Ferritin-like_diiron"/>
</dbReference>
<comment type="catalytic activity">
    <reaction evidence="7">
        <text>Fe(2+)(in) = Fe(2+)(out)</text>
        <dbReference type="Rhea" id="RHEA:28486"/>
        <dbReference type="ChEBI" id="CHEBI:29033"/>
    </reaction>
</comment>
<sequence length="158" mass="17843">MRHTRVHPRILGYLGRALSLELSAVQQYMTQASLVEAWGLPEAAARLREETVEEMRHAERITQRMLSLGAAPNASQLRPAGVGRTLVDLLRQDAILEGEIIAIYQDAFTFCQRVGDGDNGAFFQRLHQEEMAHAHDIEHWLASLGVPQRGHDSDRIYF</sequence>
<keyword evidence="12" id="KW-1185">Reference proteome</keyword>
<comment type="cofactor">
    <cofactor evidence="1">
        <name>heme b</name>
        <dbReference type="ChEBI" id="CHEBI:60344"/>
    </cofactor>
</comment>
<dbReference type="Gene3D" id="1.20.1260.10">
    <property type="match status" value="1"/>
</dbReference>
<evidence type="ECO:0000256" key="8">
    <source>
        <dbReference type="PIRNR" id="PIRNR002560"/>
    </source>
</evidence>
<evidence type="ECO:0000256" key="9">
    <source>
        <dbReference type="PIRSR" id="PIRSR002560-1"/>
    </source>
</evidence>
<dbReference type="GO" id="GO:0004322">
    <property type="term" value="F:ferroxidase activity"/>
    <property type="evidence" value="ECO:0007669"/>
    <property type="project" value="UniProtKB-EC"/>
</dbReference>
<dbReference type="SUPFAM" id="SSF47240">
    <property type="entry name" value="Ferritin-like"/>
    <property type="match status" value="1"/>
</dbReference>
<feature type="binding site" evidence="9">
    <location>
        <position position="133"/>
    </location>
    <ligand>
        <name>Fe cation</name>
        <dbReference type="ChEBI" id="CHEBI:24875"/>
        <label>2</label>
    </ligand>
</feature>
<dbReference type="EMBL" id="FOAA01000013">
    <property type="protein sequence ID" value="SEL30315.1"/>
    <property type="molecule type" value="Genomic_DNA"/>
</dbReference>
<dbReference type="GO" id="GO:0008199">
    <property type="term" value="F:ferric iron binding"/>
    <property type="evidence" value="ECO:0007669"/>
    <property type="project" value="InterPro"/>
</dbReference>
<evidence type="ECO:0000256" key="2">
    <source>
        <dbReference type="ARBA" id="ARBA00008093"/>
    </source>
</evidence>
<feature type="binding site" evidence="9">
    <location>
        <position position="57"/>
    </location>
    <ligand>
        <name>Fe cation</name>
        <dbReference type="ChEBI" id="CHEBI:24875"/>
        <label>1</label>
    </ligand>
</feature>
<keyword evidence="4" id="KW-0349">Heme</keyword>
<comment type="function">
    <text evidence="8">Iron-storage protein, whose ferroxidase center binds Fe(2+), oxidizes it using dioxygen to Fe(3+), and participates in the subsequent Fe(3+) oxide mineral core formation within the central cavity of the BFR protein shell.</text>
</comment>
<feature type="binding site" evidence="9">
    <location>
        <position position="53"/>
    </location>
    <ligand>
        <name>Fe cation</name>
        <dbReference type="ChEBI" id="CHEBI:24875"/>
        <label>3</label>
    </ligand>
</feature>
<dbReference type="PANTHER" id="PTHR30295">
    <property type="entry name" value="BACTERIOFERRITIN"/>
    <property type="match status" value="1"/>
</dbReference>
<evidence type="ECO:0000313" key="12">
    <source>
        <dbReference type="Proteomes" id="UP000199256"/>
    </source>
</evidence>
<evidence type="ECO:0000256" key="7">
    <source>
        <dbReference type="ARBA" id="ARBA00036243"/>
    </source>
</evidence>
<dbReference type="GO" id="GO:0020037">
    <property type="term" value="F:heme binding"/>
    <property type="evidence" value="ECO:0007669"/>
    <property type="project" value="TreeGrafter"/>
</dbReference>
<feature type="binding site" evidence="9">
    <location>
        <position position="130"/>
    </location>
    <ligand>
        <name>Fe cation</name>
        <dbReference type="ChEBI" id="CHEBI:24875"/>
        <label>2</label>
    </ligand>
</feature>
<dbReference type="OrthoDB" id="9800505at2"/>
<evidence type="ECO:0000256" key="3">
    <source>
        <dbReference type="ARBA" id="ARBA00022434"/>
    </source>
</evidence>
<dbReference type="InterPro" id="IPR008331">
    <property type="entry name" value="Ferritin_DPS_dom"/>
</dbReference>
<evidence type="ECO:0000313" key="11">
    <source>
        <dbReference type="EMBL" id="SEL30315.1"/>
    </source>
</evidence>
<dbReference type="InterPro" id="IPR002024">
    <property type="entry name" value="Bacterioferritin"/>
</dbReference>
<keyword evidence="3 8" id="KW-0409">Iron storage</keyword>
<feature type="binding site" evidence="9">
    <location>
        <position position="54"/>
    </location>
    <ligand>
        <name>Fe cation</name>
        <dbReference type="ChEBI" id="CHEBI:24875"/>
        <label>2</label>
    </ligand>
</feature>
<dbReference type="GO" id="GO:0006826">
    <property type="term" value="P:iron ion transport"/>
    <property type="evidence" value="ECO:0007669"/>
    <property type="project" value="InterPro"/>
</dbReference>
<evidence type="ECO:0000256" key="4">
    <source>
        <dbReference type="ARBA" id="ARBA00022617"/>
    </source>
</evidence>
<dbReference type="InterPro" id="IPR012347">
    <property type="entry name" value="Ferritin-like"/>
</dbReference>
<feature type="binding site" evidence="9">
    <location>
        <position position="21"/>
    </location>
    <ligand>
        <name>Fe cation</name>
        <dbReference type="ChEBI" id="CHEBI:24875"/>
        <label>1</label>
    </ligand>
</feature>
<feature type="domain" description="Ferritin-like diiron" evidence="10">
    <location>
        <begin position="4"/>
        <end position="148"/>
    </location>
</feature>
<organism evidence="11 12">
    <name type="scientific">Ectothiorhodospira marina</name>
    <dbReference type="NCBI Taxonomy" id="1396821"/>
    <lineage>
        <taxon>Bacteria</taxon>
        <taxon>Pseudomonadati</taxon>
        <taxon>Pseudomonadota</taxon>
        <taxon>Gammaproteobacteria</taxon>
        <taxon>Chromatiales</taxon>
        <taxon>Ectothiorhodospiraceae</taxon>
        <taxon>Ectothiorhodospira</taxon>
    </lineage>
</organism>
<evidence type="ECO:0000256" key="5">
    <source>
        <dbReference type="ARBA" id="ARBA00022723"/>
    </source>
</evidence>
<accession>A0A1H7P4X4</accession>
<dbReference type="PRINTS" id="PR00601">
    <property type="entry name" value="BACFERRITIN"/>
</dbReference>
<dbReference type="InterPro" id="IPR009078">
    <property type="entry name" value="Ferritin-like_SF"/>
</dbReference>
<dbReference type="PIRSF" id="PIRSF002560">
    <property type="entry name" value="Bacterioferritin"/>
    <property type="match status" value="1"/>
</dbReference>
<feature type="binding site" description="axial binding residue" evidence="9">
    <location>
        <position position="55"/>
    </location>
    <ligand>
        <name>heme b</name>
        <dbReference type="ChEBI" id="CHEBI:60344"/>
        <note>ligand shared between dimeric partners</note>
    </ligand>
    <ligandPart>
        <name>Fe</name>
        <dbReference type="ChEBI" id="CHEBI:18248"/>
    </ligandPart>
</feature>
<dbReference type="EC" id="1.16.3.1" evidence="8"/>
<proteinExistence type="inferred from homology"/>
<dbReference type="PANTHER" id="PTHR30295:SF0">
    <property type="entry name" value="BACTERIOFERRITIN"/>
    <property type="match status" value="1"/>
</dbReference>
<keyword evidence="5 8" id="KW-0479">Metal-binding</keyword>
<evidence type="ECO:0000259" key="10">
    <source>
        <dbReference type="PROSITE" id="PS50905"/>
    </source>
</evidence>
<feature type="binding site" evidence="9">
    <location>
        <position position="54"/>
    </location>
    <ligand>
        <name>Fe cation</name>
        <dbReference type="ChEBI" id="CHEBI:24875"/>
        <label>1</label>
    </ligand>
</feature>
<feature type="binding site" evidence="9">
    <location>
        <position position="97"/>
    </location>
    <ligand>
        <name>Fe cation</name>
        <dbReference type="ChEBI" id="CHEBI:24875"/>
        <label>2</label>
    </ligand>
</feature>
<keyword evidence="6 8" id="KW-0408">Iron</keyword>
<dbReference type="Pfam" id="PF00210">
    <property type="entry name" value="Ferritin"/>
    <property type="match status" value="1"/>
</dbReference>
<dbReference type="Proteomes" id="UP000199256">
    <property type="component" value="Unassembled WGS sequence"/>
</dbReference>
<dbReference type="RefSeq" id="WP_090254470.1">
    <property type="nucleotide sequence ID" value="NZ_FOAA01000013.1"/>
</dbReference>
<dbReference type="AlphaFoldDB" id="A0A1H7P4X4"/>
<evidence type="ECO:0000256" key="6">
    <source>
        <dbReference type="ARBA" id="ARBA00023004"/>
    </source>
</evidence>
<reference evidence="12" key="1">
    <citation type="submission" date="2016-10" db="EMBL/GenBank/DDBJ databases">
        <authorList>
            <person name="Varghese N."/>
            <person name="Submissions S."/>
        </authorList>
    </citation>
    <scope>NUCLEOTIDE SEQUENCE [LARGE SCALE GENOMIC DNA]</scope>
    <source>
        <strain evidence="12">DSM 241</strain>
    </source>
</reference>
<feature type="binding site" evidence="9">
    <location>
        <position position="130"/>
    </location>
    <ligand>
        <name>Fe cation</name>
        <dbReference type="ChEBI" id="CHEBI:24875"/>
        <label>1</label>
    </ligand>
</feature>